<proteinExistence type="predicted"/>
<reference evidence="2" key="1">
    <citation type="submission" date="2022-11" db="UniProtKB">
        <authorList>
            <consortium name="WormBaseParasite"/>
        </authorList>
    </citation>
    <scope>IDENTIFICATION</scope>
</reference>
<name>A0A915J651_ROMCU</name>
<sequence>MRNFWSAETKTTQVELTLWEKRSMKGGIQIPVWLTRKLGIFWLAKTKIDPDIGHHTFCKYTCGCTWLEYLAKLTGKGWNLRYPDYNRAIIAESSLLLAKLYDIANAPFSTSDFKFEALAPASTASLLNNSIYSLKFCSLCEISA</sequence>
<keyword evidence="1" id="KW-1185">Reference proteome</keyword>
<dbReference type="AlphaFoldDB" id="A0A915J651"/>
<organism evidence="1 2">
    <name type="scientific">Romanomermis culicivorax</name>
    <name type="common">Nematode worm</name>
    <dbReference type="NCBI Taxonomy" id="13658"/>
    <lineage>
        <taxon>Eukaryota</taxon>
        <taxon>Metazoa</taxon>
        <taxon>Ecdysozoa</taxon>
        <taxon>Nematoda</taxon>
        <taxon>Enoplea</taxon>
        <taxon>Dorylaimia</taxon>
        <taxon>Mermithida</taxon>
        <taxon>Mermithoidea</taxon>
        <taxon>Mermithidae</taxon>
        <taxon>Romanomermis</taxon>
    </lineage>
</organism>
<evidence type="ECO:0000313" key="2">
    <source>
        <dbReference type="WBParaSite" id="nRc.2.0.1.t21213-RA"/>
    </source>
</evidence>
<protein>
    <submittedName>
        <fullName evidence="2">Uncharacterized protein</fullName>
    </submittedName>
</protein>
<dbReference type="WBParaSite" id="nRc.2.0.1.t21213-RA">
    <property type="protein sequence ID" value="nRc.2.0.1.t21213-RA"/>
    <property type="gene ID" value="nRc.2.0.1.g21213"/>
</dbReference>
<accession>A0A915J651</accession>
<evidence type="ECO:0000313" key="1">
    <source>
        <dbReference type="Proteomes" id="UP000887565"/>
    </source>
</evidence>
<dbReference type="Proteomes" id="UP000887565">
    <property type="component" value="Unplaced"/>
</dbReference>